<comment type="similarity">
    <text evidence="1">Belongs to the Cdt1 family.</text>
</comment>
<organism evidence="5 6">
    <name type="scientific">Phlyctema vagabunda</name>
    <dbReference type="NCBI Taxonomy" id="108571"/>
    <lineage>
        <taxon>Eukaryota</taxon>
        <taxon>Fungi</taxon>
        <taxon>Dikarya</taxon>
        <taxon>Ascomycota</taxon>
        <taxon>Pezizomycotina</taxon>
        <taxon>Leotiomycetes</taxon>
        <taxon>Helotiales</taxon>
        <taxon>Dermateaceae</taxon>
        <taxon>Phlyctema</taxon>
    </lineage>
</organism>
<feature type="region of interest" description="Disordered" evidence="3">
    <location>
        <begin position="93"/>
        <end position="127"/>
    </location>
</feature>
<keyword evidence="6" id="KW-1185">Reference proteome</keyword>
<evidence type="ECO:0000256" key="3">
    <source>
        <dbReference type="SAM" id="MobiDB-lite"/>
    </source>
</evidence>
<evidence type="ECO:0000313" key="6">
    <source>
        <dbReference type="Proteomes" id="UP001629113"/>
    </source>
</evidence>
<feature type="compositionally biased region" description="Low complexity" evidence="3">
    <location>
        <begin position="11"/>
        <end position="24"/>
    </location>
</feature>
<keyword evidence="2" id="KW-0131">Cell cycle</keyword>
<evidence type="ECO:0000313" key="5">
    <source>
        <dbReference type="EMBL" id="KAL3424304.1"/>
    </source>
</evidence>
<reference evidence="5 6" key="1">
    <citation type="submission" date="2024-06" db="EMBL/GenBank/DDBJ databases">
        <title>Complete genome of Phlyctema vagabunda strain 19-DSS-EL-015.</title>
        <authorList>
            <person name="Fiorenzani C."/>
        </authorList>
    </citation>
    <scope>NUCLEOTIDE SEQUENCE [LARGE SCALE GENOMIC DNA]</scope>
    <source>
        <strain evidence="5 6">19-DSS-EL-015</strain>
    </source>
</reference>
<dbReference type="Gene3D" id="1.10.10.1420">
    <property type="entry name" value="DNA replication factor Cdt1, C-terminal WH domain"/>
    <property type="match status" value="1"/>
</dbReference>
<sequence length="489" mass="54060">MVPAIKRRKVSTANSSSTTPATRSRGLDAFTRVSKASSVPQSIIDKNTRVDSITIEPSKLNSEDRKRKLEDIVEDVDNTAELPAVPSAAVNTQRAIKPLPQKRASSPERLPRTPKRPTVTSDLFKSTETPSKKAAGLLDRLFLSSTTPTRSPHNSNSSSLSILDSTTQELPVELLDLIDLHAAFLTALSLHYAHNGTNSPADLRLLCPNVARAWGKRAVTLEDIRRTLGVMNTNYSDSVSGPNQKLWRLSLSDYGHGKICIEIRMRSGMAVRPLDENLLNGIYGRGLKDRWQARPESQRQLKDFISELPMEPITMCSSVIKMSPLLAKGQRRLEDMKAGIIIRKEAAKEKVPTVTTPNGTRPTLLERLRMKQLEKSNQPAAPTKAELSRKAALQRIEEVVAVLTVLSTSSSIGQSRVSFTLPTVIGKLRDSFKTPMSKDEADTAVRLLAADIAPEWIKIVKMGKMEAMVVNRDERPQEADLKERVKRAA</sequence>
<proteinExistence type="inferred from homology"/>
<dbReference type="InterPro" id="IPR038090">
    <property type="entry name" value="Cdt1_C_WH_dom_sf"/>
</dbReference>
<evidence type="ECO:0000259" key="4">
    <source>
        <dbReference type="Pfam" id="PF16679"/>
    </source>
</evidence>
<comment type="caution">
    <text evidence="5">The sequence shown here is derived from an EMBL/GenBank/DDBJ whole genome shotgun (WGS) entry which is preliminary data.</text>
</comment>
<dbReference type="EMBL" id="JBFCZG010000003">
    <property type="protein sequence ID" value="KAL3424304.1"/>
    <property type="molecule type" value="Genomic_DNA"/>
</dbReference>
<accession>A0ABR4PLX3</accession>
<name>A0ABR4PLX3_9HELO</name>
<protein>
    <recommendedName>
        <fullName evidence="4">DNA replication factor Cdt1 C-terminal domain-containing protein</fullName>
    </recommendedName>
</protein>
<evidence type="ECO:0000256" key="1">
    <source>
        <dbReference type="ARBA" id="ARBA00008356"/>
    </source>
</evidence>
<gene>
    <name evidence="5" type="ORF">PVAG01_03586</name>
</gene>
<dbReference type="InterPro" id="IPR032054">
    <property type="entry name" value="Cdt1_C"/>
</dbReference>
<dbReference type="Pfam" id="PF16679">
    <property type="entry name" value="CDT1_C"/>
    <property type="match status" value="1"/>
</dbReference>
<evidence type="ECO:0000256" key="2">
    <source>
        <dbReference type="ARBA" id="ARBA00023306"/>
    </source>
</evidence>
<feature type="compositionally biased region" description="Basic residues" evidence="3">
    <location>
        <begin position="1"/>
        <end position="10"/>
    </location>
</feature>
<feature type="region of interest" description="Disordered" evidence="3">
    <location>
        <begin position="1"/>
        <end position="29"/>
    </location>
</feature>
<dbReference type="Pfam" id="PF26121">
    <property type="entry name" value="HTH_CDT1"/>
    <property type="match status" value="1"/>
</dbReference>
<feature type="compositionally biased region" description="Polar residues" evidence="3">
    <location>
        <begin position="118"/>
        <end position="127"/>
    </location>
</feature>
<feature type="domain" description="DNA replication factor Cdt1 C-terminal" evidence="4">
    <location>
        <begin position="364"/>
        <end position="463"/>
    </location>
</feature>
<dbReference type="Proteomes" id="UP001629113">
    <property type="component" value="Unassembled WGS sequence"/>
</dbReference>